<name>A0A7G5ILD3_9SPHN</name>
<dbReference type="Proteomes" id="UP000515292">
    <property type="component" value="Chromosome"/>
</dbReference>
<accession>A0A7G5ILD3</accession>
<evidence type="ECO:0000313" key="2">
    <source>
        <dbReference type="Proteomes" id="UP000515292"/>
    </source>
</evidence>
<dbReference type="RefSeq" id="WP_182297998.1">
    <property type="nucleotide sequence ID" value="NZ_CP059851.1"/>
</dbReference>
<reference evidence="1 2" key="1">
    <citation type="submission" date="2020-07" db="EMBL/GenBank/DDBJ databases">
        <title>Complete genome sequence for Sandaracinobacter sp. M6.</title>
        <authorList>
            <person name="Tang Y."/>
            <person name="Liu Q."/>
            <person name="Guo Z."/>
            <person name="Lei P."/>
            <person name="Huang B."/>
        </authorList>
    </citation>
    <scope>NUCLEOTIDE SEQUENCE [LARGE SCALE GENOMIC DNA]</scope>
    <source>
        <strain evidence="1 2">M6</strain>
    </source>
</reference>
<evidence type="ECO:0000313" key="1">
    <source>
        <dbReference type="EMBL" id="QMW24175.1"/>
    </source>
</evidence>
<gene>
    <name evidence="1" type="ORF">H3309_06895</name>
</gene>
<dbReference type="KEGG" id="sand:H3309_06895"/>
<dbReference type="AlphaFoldDB" id="A0A7G5ILD3"/>
<organism evidence="1 2">
    <name type="scientific">Sandaracinobacteroides saxicola</name>
    <dbReference type="NCBI Taxonomy" id="2759707"/>
    <lineage>
        <taxon>Bacteria</taxon>
        <taxon>Pseudomonadati</taxon>
        <taxon>Pseudomonadota</taxon>
        <taxon>Alphaproteobacteria</taxon>
        <taxon>Sphingomonadales</taxon>
        <taxon>Sphingosinicellaceae</taxon>
        <taxon>Sandaracinobacteroides</taxon>
    </lineage>
</organism>
<proteinExistence type="predicted"/>
<sequence>MSNQRSLDMLHQNAGNWLLSRHLFIYSAPPAVANTRAVDFGGRGGAIANPGAANRADRAGYIQTQGHPAGRAARIMAPGAMAFMAVDAVQEVMGYIPMKRATDFNLMHDGFFDTLAGFGGVRFAITSQITNCCFIWDKGTNRIAHLQPNAGLTGPALRAGLAQRGGGWTLFGQGTNMGNGEYVDGEDVTIIGVNSGGWRIYAQVHTRANTDILRVVEL</sequence>
<keyword evidence="2" id="KW-1185">Reference proteome</keyword>
<dbReference type="EMBL" id="CP059851">
    <property type="protein sequence ID" value="QMW24175.1"/>
    <property type="molecule type" value="Genomic_DNA"/>
</dbReference>
<protein>
    <submittedName>
        <fullName evidence="1">Uncharacterized protein</fullName>
    </submittedName>
</protein>